<keyword evidence="3" id="KW-0648">Protein biosynthesis</keyword>
<dbReference type="PANTHER" id="PTHR10938:SF0">
    <property type="entry name" value="TRANSLATION INITIATION FACTOR IF-3, MITOCHONDRIAL"/>
    <property type="match status" value="1"/>
</dbReference>
<dbReference type="GO" id="GO:0003743">
    <property type="term" value="F:translation initiation factor activity"/>
    <property type="evidence" value="ECO:0007669"/>
    <property type="project" value="UniProtKB-KW"/>
</dbReference>
<dbReference type="Pfam" id="PF00707">
    <property type="entry name" value="IF3_C"/>
    <property type="match status" value="1"/>
</dbReference>
<accession>A0A5B7BQX3</accession>
<dbReference type="NCBIfam" id="TIGR00168">
    <property type="entry name" value="infC"/>
    <property type="match status" value="1"/>
</dbReference>
<reference evidence="5" key="1">
    <citation type="submission" date="2019-08" db="EMBL/GenBank/DDBJ databases">
        <title>Reference gene set and small RNA set construction with multiple tissues from Davidia involucrata Baill.</title>
        <authorList>
            <person name="Yang H."/>
            <person name="Zhou C."/>
            <person name="Li G."/>
            <person name="Wang J."/>
            <person name="Gao P."/>
            <person name="Wang M."/>
            <person name="Wang R."/>
            <person name="Zhao Y."/>
        </authorList>
    </citation>
    <scope>NUCLEOTIDE SEQUENCE</scope>
    <source>
        <tissue evidence="5">Mixed with DoveR01_LX</tissue>
    </source>
</reference>
<name>A0A5B7BQX3_DAVIN</name>
<comment type="similarity">
    <text evidence="1">Belongs to the IF-3 family.</text>
</comment>
<dbReference type="InterPro" id="IPR001288">
    <property type="entry name" value="Translation_initiation_fac_3"/>
</dbReference>
<dbReference type="SUPFAM" id="SSF55200">
    <property type="entry name" value="Translation initiation factor IF3, C-terminal domain"/>
    <property type="match status" value="1"/>
</dbReference>
<evidence type="ECO:0000256" key="2">
    <source>
        <dbReference type="ARBA" id="ARBA00022540"/>
    </source>
</evidence>
<dbReference type="InterPro" id="IPR036788">
    <property type="entry name" value="T_IF-3_C_sf"/>
</dbReference>
<evidence type="ECO:0000256" key="1">
    <source>
        <dbReference type="ARBA" id="ARBA00005439"/>
    </source>
</evidence>
<keyword evidence="2" id="KW-0396">Initiation factor</keyword>
<evidence type="ECO:0000313" key="5">
    <source>
        <dbReference type="EMBL" id="MPA70281.1"/>
    </source>
</evidence>
<evidence type="ECO:0000256" key="3">
    <source>
        <dbReference type="ARBA" id="ARBA00022917"/>
    </source>
</evidence>
<dbReference type="AlphaFoldDB" id="A0A5B7BQX3"/>
<dbReference type="Gene3D" id="3.30.110.10">
    <property type="entry name" value="Translation initiation factor 3 (IF-3), C-terminal domain"/>
    <property type="match status" value="1"/>
</dbReference>
<evidence type="ECO:0000259" key="4">
    <source>
        <dbReference type="Pfam" id="PF00707"/>
    </source>
</evidence>
<proteinExistence type="inferred from homology"/>
<dbReference type="GO" id="GO:0032790">
    <property type="term" value="P:ribosome disassembly"/>
    <property type="evidence" value="ECO:0007669"/>
    <property type="project" value="TreeGrafter"/>
</dbReference>
<organism evidence="5">
    <name type="scientific">Davidia involucrata</name>
    <name type="common">Dove tree</name>
    <dbReference type="NCBI Taxonomy" id="16924"/>
    <lineage>
        <taxon>Eukaryota</taxon>
        <taxon>Viridiplantae</taxon>
        <taxon>Streptophyta</taxon>
        <taxon>Embryophyta</taxon>
        <taxon>Tracheophyta</taxon>
        <taxon>Spermatophyta</taxon>
        <taxon>Magnoliopsida</taxon>
        <taxon>eudicotyledons</taxon>
        <taxon>Gunneridae</taxon>
        <taxon>Pentapetalae</taxon>
        <taxon>asterids</taxon>
        <taxon>Cornales</taxon>
        <taxon>Nyssaceae</taxon>
        <taxon>Davidia</taxon>
    </lineage>
</organism>
<gene>
    <name evidence="5" type="ORF">Din_039722</name>
</gene>
<feature type="domain" description="Translation initiation factor 3 C-terminal" evidence="4">
    <location>
        <begin position="45"/>
        <end position="109"/>
    </location>
</feature>
<protein>
    <recommendedName>
        <fullName evidence="4">Translation initiation factor 3 C-terminal domain-containing protein</fullName>
    </recommendedName>
</protein>
<sequence length="113" mass="13011">MPKVGSISSLLLPAPHIGRTNTGKYRYELQKKKREQQKKSAANRIDVKELKMGYNIDVHDYSVHLRAAQNFLKDGDKVKVIVNLKGHENEFRNNAIELIRRIQNDVGEVLIIF</sequence>
<dbReference type="EMBL" id="GHES01039722">
    <property type="protein sequence ID" value="MPA70281.1"/>
    <property type="molecule type" value="Transcribed_RNA"/>
</dbReference>
<dbReference type="InterPro" id="IPR019815">
    <property type="entry name" value="Translation_initiation_fac_3_C"/>
</dbReference>
<dbReference type="GO" id="GO:0043022">
    <property type="term" value="F:ribosome binding"/>
    <property type="evidence" value="ECO:0007669"/>
    <property type="project" value="TreeGrafter"/>
</dbReference>
<dbReference type="PANTHER" id="PTHR10938">
    <property type="entry name" value="TRANSLATION INITIATION FACTOR IF-3"/>
    <property type="match status" value="1"/>
</dbReference>